<dbReference type="Proteomes" id="UP000054937">
    <property type="component" value="Unassembled WGS sequence"/>
</dbReference>
<evidence type="ECO:0000256" key="1">
    <source>
        <dbReference type="ARBA" id="ARBA00008936"/>
    </source>
</evidence>
<comment type="caution">
    <text evidence="3">The sequence shown here is derived from an EMBL/GenBank/DDBJ whole genome shotgun (WGS) entry which is preliminary data.</text>
</comment>
<dbReference type="AlphaFoldDB" id="A0A0V0QXP2"/>
<dbReference type="Gene3D" id="3.40.50.300">
    <property type="entry name" value="P-loop containing nucleotide triphosphate hydrolases"/>
    <property type="match status" value="1"/>
</dbReference>
<dbReference type="GO" id="GO:0016787">
    <property type="term" value="F:hydrolase activity"/>
    <property type="evidence" value="ECO:0007669"/>
    <property type="project" value="UniProtKB-KW"/>
</dbReference>
<dbReference type="EMBL" id="LDAU01000091">
    <property type="protein sequence ID" value="KRX06861.1"/>
    <property type="molecule type" value="Genomic_DNA"/>
</dbReference>
<reference evidence="3 4" key="1">
    <citation type="journal article" date="2015" name="Sci. Rep.">
        <title>Genome of the facultative scuticociliatosis pathogen Pseudocohnilembus persalinus provides insight into its virulence through horizontal gene transfer.</title>
        <authorList>
            <person name="Xiong J."/>
            <person name="Wang G."/>
            <person name="Cheng J."/>
            <person name="Tian M."/>
            <person name="Pan X."/>
            <person name="Warren A."/>
            <person name="Jiang C."/>
            <person name="Yuan D."/>
            <person name="Miao W."/>
        </authorList>
    </citation>
    <scope>NUCLEOTIDE SEQUENCE [LARGE SCALE GENOMIC DNA]</scope>
    <source>
        <strain evidence="3">36N120E</strain>
    </source>
</reference>
<dbReference type="OrthoDB" id="292516at2759"/>
<dbReference type="GO" id="GO:0005524">
    <property type="term" value="F:ATP binding"/>
    <property type="evidence" value="ECO:0007669"/>
    <property type="project" value="InterPro"/>
</dbReference>
<evidence type="ECO:0000313" key="3">
    <source>
        <dbReference type="EMBL" id="KRX06861.1"/>
    </source>
</evidence>
<name>A0A0V0QXP2_PSEPJ</name>
<evidence type="ECO:0000259" key="2">
    <source>
        <dbReference type="Pfam" id="PF00006"/>
    </source>
</evidence>
<dbReference type="Pfam" id="PF00006">
    <property type="entry name" value="ATP-synt_ab"/>
    <property type="match status" value="1"/>
</dbReference>
<evidence type="ECO:0000313" key="4">
    <source>
        <dbReference type="Proteomes" id="UP000054937"/>
    </source>
</evidence>
<dbReference type="InterPro" id="IPR027417">
    <property type="entry name" value="P-loop_NTPase"/>
</dbReference>
<keyword evidence="3" id="KW-0378">Hydrolase</keyword>
<dbReference type="SUPFAM" id="SSF52540">
    <property type="entry name" value="P-loop containing nucleoside triphosphate hydrolases"/>
    <property type="match status" value="1"/>
</dbReference>
<dbReference type="OMA" id="YIMEHIN"/>
<organism evidence="3 4">
    <name type="scientific">Pseudocohnilembus persalinus</name>
    <name type="common">Ciliate</name>
    <dbReference type="NCBI Taxonomy" id="266149"/>
    <lineage>
        <taxon>Eukaryota</taxon>
        <taxon>Sar</taxon>
        <taxon>Alveolata</taxon>
        <taxon>Ciliophora</taxon>
        <taxon>Intramacronucleata</taxon>
        <taxon>Oligohymenophorea</taxon>
        <taxon>Scuticociliatia</taxon>
        <taxon>Philasterida</taxon>
        <taxon>Pseudocohnilembidae</taxon>
        <taxon>Pseudocohnilembus</taxon>
    </lineage>
</organism>
<dbReference type="InterPro" id="IPR000194">
    <property type="entry name" value="ATPase_F1/V1/A1_a/bsu_nucl-bd"/>
</dbReference>
<protein>
    <submittedName>
        <fullName evidence="3">p-loop containing nucleoside triphosphate hydrolase</fullName>
    </submittedName>
</protein>
<proteinExistence type="inferred from homology"/>
<comment type="similarity">
    <text evidence="1">Belongs to the ATPase alpha/beta chains family.</text>
</comment>
<feature type="domain" description="ATPase F1/V1/A1 complex alpha/beta subunit nucleotide-binding" evidence="2">
    <location>
        <begin position="194"/>
        <end position="319"/>
    </location>
</feature>
<sequence length="573" mass="67625">MIQNLKNLKLIKNLTQNKATQQFSTETQQTKKQIFYNGKIYDNTEDLNGNILEIKNQISHSLKLKQSQAQNGQQEKLFQVQNTNKQNTQTITLALLKDVTQGLIDYDKVNIRDGGKLTQIKEIQGNLELNMDRNGFQGQVIDFRGNVLENIDMNQYEILDNDVKKENQVFKLDIFKNYKIRERRVKNEKHLFSGNMAIDFTNPIAKGHVTMLKGKPKSGKTYFMQQVMKQHLSQSGKYLNGISKNGVYGIYCTNNINDAKKLQKLLLEAGLSQFTIYCQNSGSLSENFFLPYSALAQANHLRQFEKRDVVFMFDNCYDHFFNELNIFHEVQQPFSPVSILKNLFTCSGNFKDSGSLSVFMAFDEDNYKFELEKEANKFVQEAESLSDNLIDFDLKEGLILPKLKYNIKSHCYREIHQNELFFQIQKNLMTILKELEEHKHSVSMKKQLGIMVEPWDHYLYYDSQYFNKLLLTNKYLNPIEQIIFMKFIIQVIKTEMASQFKDNQSQLMEQYFAFCEEFRDFEDEMNIFEYVETLLQRQQPEYIMEHINRLFELFVMHLKMNDKLHPYKNDYLI</sequence>
<gene>
    <name evidence="3" type="ORF">PPERSA_11506</name>
</gene>
<accession>A0A0V0QXP2</accession>
<dbReference type="InParanoid" id="A0A0V0QXP2"/>
<keyword evidence="4" id="KW-1185">Reference proteome</keyword>